<keyword evidence="4 9" id="KW-0159">Chromosome partition</keyword>
<evidence type="ECO:0000256" key="6">
    <source>
        <dbReference type="ARBA" id="ARBA00023125"/>
    </source>
</evidence>
<comment type="subcellular location">
    <subcellularLocation>
        <location evidence="1 9">Cytoplasm</location>
    </subcellularLocation>
</comment>
<comment type="similarity">
    <text evidence="9">Belongs to the 'phage' integrase family. XerC subfamily.</text>
</comment>
<dbReference type="SUPFAM" id="SSF56349">
    <property type="entry name" value="DNA breaking-rejoining enzymes"/>
    <property type="match status" value="1"/>
</dbReference>
<feature type="active site" evidence="9">
    <location>
        <position position="271"/>
    </location>
</feature>
<dbReference type="PROSITE" id="PS51900">
    <property type="entry name" value="CB"/>
    <property type="match status" value="1"/>
</dbReference>
<protein>
    <recommendedName>
        <fullName evidence="9">Tyrosine recombinase XerC</fullName>
    </recommendedName>
</protein>
<comment type="caution">
    <text evidence="12">The sequence shown here is derived from an EMBL/GenBank/DDBJ whole genome shotgun (WGS) entry which is preliminary data.</text>
</comment>
<evidence type="ECO:0000256" key="9">
    <source>
        <dbReference type="HAMAP-Rule" id="MF_01808"/>
    </source>
</evidence>
<evidence type="ECO:0000313" key="12">
    <source>
        <dbReference type="EMBL" id="MBW7570397.1"/>
    </source>
</evidence>
<reference evidence="12 13" key="1">
    <citation type="submission" date="2021-03" db="EMBL/GenBank/DDBJ databases">
        <title>Succinivibrio sp. nov. isolated from feces of cow.</title>
        <authorList>
            <person name="Choi J.-Y."/>
        </authorList>
    </citation>
    <scope>NUCLEOTIDE SEQUENCE [LARGE SCALE GENOMIC DNA]</scope>
    <source>
        <strain evidence="12 13">AGMB01872</strain>
    </source>
</reference>
<dbReference type="HAMAP" id="MF_01808">
    <property type="entry name" value="Recomb_XerC_XerD"/>
    <property type="match status" value="1"/>
</dbReference>
<keyword evidence="8 9" id="KW-0131">Cell cycle</keyword>
<dbReference type="EMBL" id="JAGFNY010000016">
    <property type="protein sequence ID" value="MBW7570397.1"/>
    <property type="molecule type" value="Genomic_DNA"/>
</dbReference>
<feature type="domain" description="Tyr recombinase" evidence="10">
    <location>
        <begin position="112"/>
        <end position="293"/>
    </location>
</feature>
<keyword evidence="7 9" id="KW-0233">DNA recombination</keyword>
<feature type="active site" evidence="9">
    <location>
        <position position="248"/>
    </location>
</feature>
<comment type="subunit">
    <text evidence="9">Forms a cyclic heterotetrameric complex composed of two molecules of XerC and two molecules of XerD.</text>
</comment>
<dbReference type="Proteomes" id="UP000731465">
    <property type="component" value="Unassembled WGS sequence"/>
</dbReference>
<dbReference type="RefSeq" id="WP_219937619.1">
    <property type="nucleotide sequence ID" value="NZ_JAGFNY010000016.1"/>
</dbReference>
<evidence type="ECO:0000256" key="2">
    <source>
        <dbReference type="ARBA" id="ARBA00022490"/>
    </source>
</evidence>
<feature type="active site" evidence="9">
    <location>
        <position position="151"/>
    </location>
</feature>
<keyword evidence="6 9" id="KW-0238">DNA-binding</keyword>
<evidence type="ECO:0000259" key="10">
    <source>
        <dbReference type="PROSITE" id="PS51898"/>
    </source>
</evidence>
<dbReference type="InterPro" id="IPR002104">
    <property type="entry name" value="Integrase_catalytic"/>
</dbReference>
<evidence type="ECO:0000259" key="11">
    <source>
        <dbReference type="PROSITE" id="PS51900"/>
    </source>
</evidence>
<keyword evidence="5 9" id="KW-0229">DNA integration</keyword>
<dbReference type="InterPro" id="IPR010998">
    <property type="entry name" value="Integrase_recombinase_N"/>
</dbReference>
<gene>
    <name evidence="9" type="primary">xerC</name>
    <name evidence="12" type="ORF">J5V48_05750</name>
</gene>
<sequence length="302" mass="34933">MKELVDGFLDYIIYEKKLSDKTVDSYRRVLQKSVDALSLEYGSNFKWEQFEEEHMRYLQKEFNFGTDDERLNNNSVAHDLYALSSFFRFLIKRGVLKDNPTKLIKVPKVKRLLPDTLTLNELNTLLDYAPKDLKELRDNTIAELLFSSGLRVSELVALDLNSIDFTTNEVRVLGKGSKERVVPVTKIAISKIKRYLELRHEFNPDLEEKALFLNRFGRRLTSRAVQQNLDELAKKSGIMTHLNPHKLRHSFATGLLQGGADLRSVQEMLGHSSLAATQIYTHLNFEYLKKVYLDAHPLNKKD</sequence>
<dbReference type="InterPro" id="IPR004107">
    <property type="entry name" value="Integrase_SAM-like_N"/>
</dbReference>
<evidence type="ECO:0000256" key="7">
    <source>
        <dbReference type="ARBA" id="ARBA00023172"/>
    </source>
</evidence>
<comment type="function">
    <text evidence="9">Site-specific tyrosine recombinase, which acts by catalyzing the cutting and rejoining of the recombining DNA molecules. The XerC-XerD complex is essential to convert dimers of the bacterial chromosome into monomers to permit their segregation at cell division. It also contributes to the segregational stability of plasmids.</text>
</comment>
<organism evidence="12 13">
    <name type="scientific">Succinivibrio faecicola</name>
    <dbReference type="NCBI Taxonomy" id="2820300"/>
    <lineage>
        <taxon>Bacteria</taxon>
        <taxon>Pseudomonadati</taxon>
        <taxon>Pseudomonadota</taxon>
        <taxon>Gammaproteobacteria</taxon>
        <taxon>Aeromonadales</taxon>
        <taxon>Succinivibrionaceae</taxon>
        <taxon>Succinivibrio</taxon>
    </lineage>
</organism>
<dbReference type="InterPro" id="IPR044068">
    <property type="entry name" value="CB"/>
</dbReference>
<dbReference type="Pfam" id="PF00589">
    <property type="entry name" value="Phage_integrase"/>
    <property type="match status" value="1"/>
</dbReference>
<proteinExistence type="inferred from homology"/>
<feature type="domain" description="Core-binding (CB)" evidence="11">
    <location>
        <begin position="1"/>
        <end position="91"/>
    </location>
</feature>
<evidence type="ECO:0000256" key="5">
    <source>
        <dbReference type="ARBA" id="ARBA00022908"/>
    </source>
</evidence>
<dbReference type="Gene3D" id="1.10.443.10">
    <property type="entry name" value="Intergrase catalytic core"/>
    <property type="match status" value="1"/>
</dbReference>
<keyword evidence="2 9" id="KW-0963">Cytoplasm</keyword>
<dbReference type="InterPro" id="IPR050090">
    <property type="entry name" value="Tyrosine_recombinase_XerCD"/>
</dbReference>
<feature type="active site" evidence="9">
    <location>
        <position position="175"/>
    </location>
</feature>
<dbReference type="InterPro" id="IPR023009">
    <property type="entry name" value="Tyrosine_recombinase_XerC/XerD"/>
</dbReference>
<dbReference type="PANTHER" id="PTHR30349:SF81">
    <property type="entry name" value="TYROSINE RECOMBINASE XERC"/>
    <property type="match status" value="1"/>
</dbReference>
<keyword evidence="13" id="KW-1185">Reference proteome</keyword>
<feature type="active site" description="O-(3'-phospho-DNA)-tyrosine intermediate" evidence="9">
    <location>
        <position position="280"/>
    </location>
</feature>
<dbReference type="Gene3D" id="1.10.150.130">
    <property type="match status" value="1"/>
</dbReference>
<evidence type="ECO:0000256" key="1">
    <source>
        <dbReference type="ARBA" id="ARBA00004496"/>
    </source>
</evidence>
<feature type="active site" evidence="9">
    <location>
        <position position="245"/>
    </location>
</feature>
<evidence type="ECO:0000256" key="3">
    <source>
        <dbReference type="ARBA" id="ARBA00022618"/>
    </source>
</evidence>
<dbReference type="InterPro" id="IPR013762">
    <property type="entry name" value="Integrase-like_cat_sf"/>
</dbReference>
<name>A0ABS7DGH2_9GAMM</name>
<evidence type="ECO:0000313" key="13">
    <source>
        <dbReference type="Proteomes" id="UP000731465"/>
    </source>
</evidence>
<dbReference type="CDD" id="cd00798">
    <property type="entry name" value="INT_XerDC_C"/>
    <property type="match status" value="1"/>
</dbReference>
<evidence type="ECO:0000256" key="8">
    <source>
        <dbReference type="ARBA" id="ARBA00023306"/>
    </source>
</evidence>
<accession>A0ABS7DGH2</accession>
<keyword evidence="3 9" id="KW-0132">Cell division</keyword>
<dbReference type="Pfam" id="PF02899">
    <property type="entry name" value="Phage_int_SAM_1"/>
    <property type="match status" value="1"/>
</dbReference>
<dbReference type="PROSITE" id="PS51898">
    <property type="entry name" value="TYR_RECOMBINASE"/>
    <property type="match status" value="1"/>
</dbReference>
<dbReference type="InterPro" id="IPR011010">
    <property type="entry name" value="DNA_brk_join_enz"/>
</dbReference>
<evidence type="ECO:0000256" key="4">
    <source>
        <dbReference type="ARBA" id="ARBA00022829"/>
    </source>
</evidence>
<dbReference type="PANTHER" id="PTHR30349">
    <property type="entry name" value="PHAGE INTEGRASE-RELATED"/>
    <property type="match status" value="1"/>
</dbReference>